<organism evidence="5 6">
    <name type="scientific">Setaria viridis</name>
    <name type="common">Green bristlegrass</name>
    <name type="synonym">Setaria italica subsp. viridis</name>
    <dbReference type="NCBI Taxonomy" id="4556"/>
    <lineage>
        <taxon>Eukaryota</taxon>
        <taxon>Viridiplantae</taxon>
        <taxon>Streptophyta</taxon>
        <taxon>Embryophyta</taxon>
        <taxon>Tracheophyta</taxon>
        <taxon>Spermatophyta</taxon>
        <taxon>Magnoliopsida</taxon>
        <taxon>Liliopsida</taxon>
        <taxon>Poales</taxon>
        <taxon>Poaceae</taxon>
        <taxon>PACMAD clade</taxon>
        <taxon>Panicoideae</taxon>
        <taxon>Panicodae</taxon>
        <taxon>Paniceae</taxon>
        <taxon>Cenchrinae</taxon>
        <taxon>Setaria</taxon>
    </lineage>
</organism>
<sequence>MGQIKMMTNGMYDKLVEKAFDFLNTDYDMILFPIHQKNDKVPDADGHWFTIAVNLEAKKFQIIDSARAPGNADFHISAGVHCRIQAIWNSRLWLVHNQGNTILGWK</sequence>
<dbReference type="OMA" id="WFTIAVN"/>
<proteinExistence type="inferred from homology"/>
<dbReference type="EMBL" id="CM016556">
    <property type="protein sequence ID" value="TKW14968.1"/>
    <property type="molecule type" value="Genomic_DNA"/>
</dbReference>
<feature type="domain" description="Ubiquitin-like protease family profile" evidence="4">
    <location>
        <begin position="23"/>
        <end position="71"/>
    </location>
</feature>
<dbReference type="GO" id="GO:0006508">
    <property type="term" value="P:proteolysis"/>
    <property type="evidence" value="ECO:0007669"/>
    <property type="project" value="UniProtKB-KW"/>
</dbReference>
<dbReference type="Proteomes" id="UP000298652">
    <property type="component" value="Chromosome 5"/>
</dbReference>
<dbReference type="AlphaFoldDB" id="A0A4U6UG66"/>
<name>A0A4U6UG66_SETVI</name>
<keyword evidence="6" id="KW-1185">Reference proteome</keyword>
<dbReference type="GO" id="GO:0008234">
    <property type="term" value="F:cysteine-type peptidase activity"/>
    <property type="evidence" value="ECO:0007669"/>
    <property type="project" value="InterPro"/>
</dbReference>
<dbReference type="SUPFAM" id="SSF54001">
    <property type="entry name" value="Cysteine proteinases"/>
    <property type="match status" value="1"/>
</dbReference>
<evidence type="ECO:0000256" key="1">
    <source>
        <dbReference type="ARBA" id="ARBA00005234"/>
    </source>
</evidence>
<keyword evidence="2" id="KW-0645">Protease</keyword>
<dbReference type="Gramene" id="TKW14968">
    <property type="protein sequence ID" value="TKW14968"/>
    <property type="gene ID" value="SEVIR_5G201166v2"/>
</dbReference>
<dbReference type="InterPro" id="IPR038765">
    <property type="entry name" value="Papain-like_cys_pep_sf"/>
</dbReference>
<evidence type="ECO:0000256" key="3">
    <source>
        <dbReference type="ARBA" id="ARBA00022801"/>
    </source>
</evidence>
<keyword evidence="3" id="KW-0378">Hydrolase</keyword>
<dbReference type="Gene3D" id="3.40.395.10">
    <property type="entry name" value="Adenoviral Proteinase, Chain A"/>
    <property type="match status" value="1"/>
</dbReference>
<dbReference type="InterPro" id="IPR003653">
    <property type="entry name" value="Peptidase_C48_C"/>
</dbReference>
<evidence type="ECO:0000313" key="5">
    <source>
        <dbReference type="EMBL" id="TKW14968.1"/>
    </source>
</evidence>
<reference evidence="5" key="1">
    <citation type="submission" date="2019-03" db="EMBL/GenBank/DDBJ databases">
        <title>WGS assembly of Setaria viridis.</title>
        <authorList>
            <person name="Huang P."/>
            <person name="Jenkins J."/>
            <person name="Grimwood J."/>
            <person name="Barry K."/>
            <person name="Healey A."/>
            <person name="Mamidi S."/>
            <person name="Sreedasyam A."/>
            <person name="Shu S."/>
            <person name="Feldman M."/>
            <person name="Wu J."/>
            <person name="Yu Y."/>
            <person name="Chen C."/>
            <person name="Johnson J."/>
            <person name="Rokhsar D."/>
            <person name="Baxter I."/>
            <person name="Schmutz J."/>
            <person name="Brutnell T."/>
            <person name="Kellogg E."/>
        </authorList>
    </citation>
    <scope>NUCLEOTIDE SEQUENCE [LARGE SCALE GENOMIC DNA]</scope>
</reference>
<protein>
    <recommendedName>
        <fullName evidence="4">Ubiquitin-like protease family profile domain-containing protein</fullName>
    </recommendedName>
</protein>
<evidence type="ECO:0000259" key="4">
    <source>
        <dbReference type="Pfam" id="PF02902"/>
    </source>
</evidence>
<dbReference type="Pfam" id="PF02902">
    <property type="entry name" value="Peptidase_C48"/>
    <property type="match status" value="1"/>
</dbReference>
<accession>A0A4U6UG66</accession>
<evidence type="ECO:0000256" key="2">
    <source>
        <dbReference type="ARBA" id="ARBA00022670"/>
    </source>
</evidence>
<comment type="similarity">
    <text evidence="1">Belongs to the peptidase C48 family.</text>
</comment>
<gene>
    <name evidence="5" type="ORF">SEVIR_5G201166v2</name>
</gene>
<evidence type="ECO:0000313" key="6">
    <source>
        <dbReference type="Proteomes" id="UP000298652"/>
    </source>
</evidence>